<organism evidence="2 3">
    <name type="scientific">Liparis tanakae</name>
    <name type="common">Tanaka's snailfish</name>
    <dbReference type="NCBI Taxonomy" id="230148"/>
    <lineage>
        <taxon>Eukaryota</taxon>
        <taxon>Metazoa</taxon>
        <taxon>Chordata</taxon>
        <taxon>Craniata</taxon>
        <taxon>Vertebrata</taxon>
        <taxon>Euteleostomi</taxon>
        <taxon>Actinopterygii</taxon>
        <taxon>Neopterygii</taxon>
        <taxon>Teleostei</taxon>
        <taxon>Neoteleostei</taxon>
        <taxon>Acanthomorphata</taxon>
        <taxon>Eupercaria</taxon>
        <taxon>Perciformes</taxon>
        <taxon>Cottioidei</taxon>
        <taxon>Cottales</taxon>
        <taxon>Liparidae</taxon>
        <taxon>Liparis</taxon>
    </lineage>
</organism>
<name>A0A4Z2JGW3_9TELE</name>
<dbReference type="AlphaFoldDB" id="A0A4Z2JGW3"/>
<protein>
    <submittedName>
        <fullName evidence="2">Uncharacterized protein</fullName>
    </submittedName>
</protein>
<proteinExistence type="predicted"/>
<feature type="compositionally biased region" description="Basic residues" evidence="1">
    <location>
        <begin position="36"/>
        <end position="47"/>
    </location>
</feature>
<gene>
    <name evidence="2" type="ORF">EYF80_000862</name>
</gene>
<evidence type="ECO:0000313" key="3">
    <source>
        <dbReference type="Proteomes" id="UP000314294"/>
    </source>
</evidence>
<dbReference type="EMBL" id="SRLO01000003">
    <property type="protein sequence ID" value="TNN88984.1"/>
    <property type="molecule type" value="Genomic_DNA"/>
</dbReference>
<reference evidence="2 3" key="1">
    <citation type="submission" date="2019-03" db="EMBL/GenBank/DDBJ databases">
        <title>First draft genome of Liparis tanakae, snailfish: a comprehensive survey of snailfish specific genes.</title>
        <authorList>
            <person name="Kim W."/>
            <person name="Song I."/>
            <person name="Jeong J.-H."/>
            <person name="Kim D."/>
            <person name="Kim S."/>
            <person name="Ryu S."/>
            <person name="Song J.Y."/>
            <person name="Lee S.K."/>
        </authorList>
    </citation>
    <scope>NUCLEOTIDE SEQUENCE [LARGE SCALE GENOMIC DNA]</scope>
    <source>
        <tissue evidence="2">Muscle</tissue>
    </source>
</reference>
<dbReference type="Proteomes" id="UP000314294">
    <property type="component" value="Unassembled WGS sequence"/>
</dbReference>
<keyword evidence="3" id="KW-1185">Reference proteome</keyword>
<feature type="region of interest" description="Disordered" evidence="1">
    <location>
        <begin position="34"/>
        <end position="56"/>
    </location>
</feature>
<evidence type="ECO:0000256" key="1">
    <source>
        <dbReference type="SAM" id="MobiDB-lite"/>
    </source>
</evidence>
<evidence type="ECO:0000313" key="2">
    <source>
        <dbReference type="EMBL" id="TNN88984.1"/>
    </source>
</evidence>
<sequence length="133" mass="14218">MSHFKVLLQAHAVPRLLAGHEGDVHVGVRASLKERRTPRHRASRKRTSSGAAFGFTTLAHKEETAKTDKKGGESVRQLPGWVTLLPDPLRGSPAWGNVCAPVGKGRLQTQGLHNLHPSAAPSPAVLLSSMGDL</sequence>
<accession>A0A4Z2JGW3</accession>
<comment type="caution">
    <text evidence="2">The sequence shown here is derived from an EMBL/GenBank/DDBJ whole genome shotgun (WGS) entry which is preliminary data.</text>
</comment>